<dbReference type="InterPro" id="IPR001478">
    <property type="entry name" value="PDZ"/>
</dbReference>
<evidence type="ECO:0000256" key="15">
    <source>
        <dbReference type="PIRSR" id="PIRSR611782-2"/>
    </source>
</evidence>
<dbReference type="NCBIfam" id="TIGR02037">
    <property type="entry name" value="degP_htrA_DO"/>
    <property type="match status" value="1"/>
</dbReference>
<dbReference type="GO" id="GO:0042597">
    <property type="term" value="C:periplasmic space"/>
    <property type="evidence" value="ECO:0007669"/>
    <property type="project" value="UniProtKB-SubCell"/>
</dbReference>
<dbReference type="GO" id="GO:0004252">
    <property type="term" value="F:serine-type endopeptidase activity"/>
    <property type="evidence" value="ECO:0007669"/>
    <property type="project" value="InterPro"/>
</dbReference>
<evidence type="ECO:0000256" key="6">
    <source>
        <dbReference type="ARBA" id="ARBA00022670"/>
    </source>
</evidence>
<keyword evidence="6 17" id="KW-0645">Protease</keyword>
<dbReference type="GO" id="GO:0006508">
    <property type="term" value="P:proteolysis"/>
    <property type="evidence" value="ECO:0007669"/>
    <property type="project" value="UniProtKB-KW"/>
</dbReference>
<dbReference type="PANTHER" id="PTHR22939">
    <property type="entry name" value="SERINE PROTEASE FAMILY S1C HTRA-RELATED"/>
    <property type="match status" value="1"/>
</dbReference>
<evidence type="ECO:0000256" key="8">
    <source>
        <dbReference type="ARBA" id="ARBA00022737"/>
    </source>
</evidence>
<dbReference type="RefSeq" id="WP_168057027.1">
    <property type="nucleotide sequence ID" value="NZ_JAAOZT010000013.1"/>
</dbReference>
<evidence type="ECO:0000259" key="16">
    <source>
        <dbReference type="PROSITE" id="PS50106"/>
    </source>
</evidence>
<keyword evidence="12" id="KW-0346">Stress response</keyword>
<dbReference type="EC" id="3.4.21.107" evidence="4"/>
<dbReference type="AlphaFoldDB" id="A0A840S0D3"/>
<gene>
    <name evidence="17" type="ORF">HNR39_004055</name>
</gene>
<dbReference type="SUPFAM" id="SSF50156">
    <property type="entry name" value="PDZ domain-like"/>
    <property type="match status" value="2"/>
</dbReference>
<dbReference type="Pfam" id="PF17820">
    <property type="entry name" value="PDZ_6"/>
    <property type="match status" value="1"/>
</dbReference>
<dbReference type="Gene3D" id="2.40.10.120">
    <property type="match status" value="1"/>
</dbReference>
<keyword evidence="18" id="KW-1185">Reference proteome</keyword>
<evidence type="ECO:0000256" key="4">
    <source>
        <dbReference type="ARBA" id="ARBA00013035"/>
    </source>
</evidence>
<accession>A0A840S0D3</accession>
<feature type="domain" description="PDZ" evidence="16">
    <location>
        <begin position="294"/>
        <end position="358"/>
    </location>
</feature>
<evidence type="ECO:0000256" key="7">
    <source>
        <dbReference type="ARBA" id="ARBA00022729"/>
    </source>
</evidence>
<keyword evidence="7" id="KW-0732">Signal</keyword>
<dbReference type="SMART" id="SM00228">
    <property type="entry name" value="PDZ"/>
    <property type="match status" value="2"/>
</dbReference>
<dbReference type="Proteomes" id="UP000571084">
    <property type="component" value="Unassembled WGS sequence"/>
</dbReference>
<feature type="binding site" evidence="15">
    <location>
        <begin position="248"/>
        <end position="250"/>
    </location>
    <ligand>
        <name>substrate</name>
    </ligand>
</feature>
<feature type="active site" description="Charge relay system" evidence="14">
    <location>
        <position position="250"/>
    </location>
</feature>
<name>A0A840S0D3_9BURK</name>
<reference evidence="17 18" key="1">
    <citation type="submission" date="2020-08" db="EMBL/GenBank/DDBJ databases">
        <title>Genomic Encyclopedia of Type Strains, Phase IV (KMG-IV): sequencing the most valuable type-strain genomes for metagenomic binning, comparative biology and taxonomic classification.</title>
        <authorList>
            <person name="Goeker M."/>
        </authorList>
    </citation>
    <scope>NUCLEOTIDE SEQUENCE [LARGE SCALE GENOMIC DNA]</scope>
    <source>
        <strain evidence="17 18">DSM 23240</strain>
    </source>
</reference>
<dbReference type="Pfam" id="PF13180">
    <property type="entry name" value="PDZ_2"/>
    <property type="match status" value="1"/>
</dbReference>
<keyword evidence="8" id="KW-0677">Repeat</keyword>
<dbReference type="PRINTS" id="PR00834">
    <property type="entry name" value="PROTEASES2C"/>
</dbReference>
<keyword evidence="11" id="KW-0720">Serine protease</keyword>
<organism evidence="17 18">
    <name type="scientific">Glaciimonas immobilis</name>
    <dbReference type="NCBI Taxonomy" id="728004"/>
    <lineage>
        <taxon>Bacteria</taxon>
        <taxon>Pseudomonadati</taxon>
        <taxon>Pseudomonadota</taxon>
        <taxon>Betaproteobacteria</taxon>
        <taxon>Burkholderiales</taxon>
        <taxon>Oxalobacteraceae</taxon>
        <taxon>Glaciimonas</taxon>
    </lineage>
</organism>
<evidence type="ECO:0000256" key="1">
    <source>
        <dbReference type="ARBA" id="ARBA00001772"/>
    </source>
</evidence>
<evidence type="ECO:0000256" key="10">
    <source>
        <dbReference type="ARBA" id="ARBA00022801"/>
    </source>
</evidence>
<evidence type="ECO:0000256" key="12">
    <source>
        <dbReference type="ARBA" id="ARBA00023016"/>
    </source>
</evidence>
<feature type="active site" description="Charge relay system" evidence="14">
    <location>
        <position position="147"/>
    </location>
</feature>
<dbReference type="InterPro" id="IPR011782">
    <property type="entry name" value="Pept_S1C_Do"/>
</dbReference>
<keyword evidence="9" id="KW-0574">Periplasm</keyword>
<comment type="similarity">
    <text evidence="3">Belongs to the peptidase S1C family.</text>
</comment>
<proteinExistence type="inferred from homology"/>
<evidence type="ECO:0000256" key="13">
    <source>
        <dbReference type="ARBA" id="ARBA00032850"/>
    </source>
</evidence>
<evidence type="ECO:0000256" key="2">
    <source>
        <dbReference type="ARBA" id="ARBA00004418"/>
    </source>
</evidence>
<dbReference type="EMBL" id="JACHHQ010000011">
    <property type="protein sequence ID" value="MBB5202191.1"/>
    <property type="molecule type" value="Genomic_DNA"/>
</dbReference>
<evidence type="ECO:0000256" key="11">
    <source>
        <dbReference type="ARBA" id="ARBA00022825"/>
    </source>
</evidence>
<feature type="binding site" evidence="15">
    <location>
        <position position="147"/>
    </location>
    <ligand>
        <name>substrate</name>
    </ligand>
</feature>
<evidence type="ECO:0000256" key="9">
    <source>
        <dbReference type="ARBA" id="ARBA00022764"/>
    </source>
</evidence>
<dbReference type="Gene3D" id="2.30.42.10">
    <property type="match status" value="2"/>
</dbReference>
<dbReference type="InterPro" id="IPR041489">
    <property type="entry name" value="PDZ_6"/>
</dbReference>
<dbReference type="PROSITE" id="PS50106">
    <property type="entry name" value="PDZ"/>
    <property type="match status" value="2"/>
</dbReference>
<feature type="binding site" evidence="15">
    <location>
        <position position="177"/>
    </location>
    <ligand>
        <name>substrate</name>
    </ligand>
</feature>
<evidence type="ECO:0000313" key="18">
    <source>
        <dbReference type="Proteomes" id="UP000571084"/>
    </source>
</evidence>
<dbReference type="InterPro" id="IPR009003">
    <property type="entry name" value="Peptidase_S1_PA"/>
</dbReference>
<comment type="subcellular location">
    <subcellularLocation>
        <location evidence="2">Periplasm</location>
    </subcellularLocation>
</comment>
<feature type="active site" description="Charge relay system" evidence="14">
    <location>
        <position position="177"/>
    </location>
</feature>
<comment type="caution">
    <text evidence="17">The sequence shown here is derived from an EMBL/GenBank/DDBJ whole genome shotgun (WGS) entry which is preliminary data.</text>
</comment>
<evidence type="ECO:0000256" key="14">
    <source>
        <dbReference type="PIRSR" id="PIRSR611782-1"/>
    </source>
</evidence>
<dbReference type="SUPFAM" id="SSF50494">
    <property type="entry name" value="Trypsin-like serine proteases"/>
    <property type="match status" value="1"/>
</dbReference>
<evidence type="ECO:0000256" key="3">
    <source>
        <dbReference type="ARBA" id="ARBA00010541"/>
    </source>
</evidence>
<evidence type="ECO:0000256" key="5">
    <source>
        <dbReference type="ARBA" id="ARBA00013958"/>
    </source>
</evidence>
<comment type="catalytic activity">
    <reaction evidence="1">
        <text>Acts on substrates that are at least partially unfolded. The cleavage site P1 residue is normally between a pair of hydrophobic residues, such as Val-|-Val.</text>
        <dbReference type="EC" id="3.4.21.107"/>
    </reaction>
</comment>
<protein>
    <recommendedName>
        <fullName evidence="5">Probable periplasmic serine endoprotease DegP-like</fullName>
        <ecNumber evidence="4">3.4.21.107</ecNumber>
    </recommendedName>
    <alternativeName>
        <fullName evidence="13">Protease Do</fullName>
    </alternativeName>
</protein>
<dbReference type="InterPro" id="IPR001940">
    <property type="entry name" value="Peptidase_S1C"/>
</dbReference>
<dbReference type="PANTHER" id="PTHR22939:SF130">
    <property type="entry name" value="PERIPLASMIC SERINE ENDOPROTEASE DEGP-LIKE-RELATED"/>
    <property type="match status" value="1"/>
</dbReference>
<evidence type="ECO:0000313" key="17">
    <source>
        <dbReference type="EMBL" id="MBB5202191.1"/>
    </source>
</evidence>
<dbReference type="Pfam" id="PF13365">
    <property type="entry name" value="Trypsin_2"/>
    <property type="match status" value="1"/>
</dbReference>
<keyword evidence="10 17" id="KW-0378">Hydrolase</keyword>
<dbReference type="InterPro" id="IPR036034">
    <property type="entry name" value="PDZ_sf"/>
</dbReference>
<sequence>MNRQTFARSTIAVAILVAVTGVYVHSNGTVTPISNANAAVFPTAPLTTPPAAAPMTSGITATATDFSSIVERAGPAVVNISVTGSAKATPASENNTPQLDPNDPLSQFFKRFGPQLQMPHQPGPQIMRGLGSGFIISSDGLILTNAHVVDGAQEVTVKLTDRREFKAKVLGSDKQSDIAVIRIDAKNLPTVQIGNPAQTRVGEPVLAIGSPYGFENTATAGIVSAKSRSLPDDNYVPFIQTDVAVNPGNSGGPLFNIKGQVIGINSQIYSQTGGYQGLSFSIPIDVAMHVEQQLVQHGKVTRGHLGVSVQEVNQALAVSFGLPKAEGALVGSVEKNGPAEKGGLETGDVILRFNGQAINRSADLPEFVADSKPGSTVTVDVVRHGTAKTLSFKVGEMTPNKVASNDTANGEQGRLGLAVRPLNQDERQQAGVSGGLVVGEASGPSALAGIQAGDVILSINGKPVSSAEQLRQLANKAGKNVALLVQRDGQKIFVPLTLG</sequence>
<feature type="domain" description="PDZ" evidence="16">
    <location>
        <begin position="401"/>
        <end position="489"/>
    </location>
</feature>
<dbReference type="CDD" id="cd10839">
    <property type="entry name" value="cpPDZ1_DegP-like"/>
    <property type="match status" value="1"/>
</dbReference>